<evidence type="ECO:0000313" key="9">
    <source>
        <dbReference type="EMBL" id="PMD42198.1"/>
    </source>
</evidence>
<feature type="domain" description="AAA+ ATPase" evidence="8">
    <location>
        <begin position="419"/>
        <end position="556"/>
    </location>
</feature>
<reference evidence="9 10" key="1">
    <citation type="submission" date="2016-04" db="EMBL/GenBank/DDBJ databases">
        <title>A degradative enzymes factory behind the ericoid mycorrhizal symbiosis.</title>
        <authorList>
            <consortium name="DOE Joint Genome Institute"/>
            <person name="Martino E."/>
            <person name="Morin E."/>
            <person name="Grelet G."/>
            <person name="Kuo A."/>
            <person name="Kohler A."/>
            <person name="Daghino S."/>
            <person name="Barry K."/>
            <person name="Choi C."/>
            <person name="Cichocki N."/>
            <person name="Clum A."/>
            <person name="Copeland A."/>
            <person name="Hainaut M."/>
            <person name="Haridas S."/>
            <person name="Labutti K."/>
            <person name="Lindquist E."/>
            <person name="Lipzen A."/>
            <person name="Khouja H.-R."/>
            <person name="Murat C."/>
            <person name="Ohm R."/>
            <person name="Olson A."/>
            <person name="Spatafora J."/>
            <person name="Veneault-Fourrey C."/>
            <person name="Henrissat B."/>
            <person name="Grigoriev I."/>
            <person name="Martin F."/>
            <person name="Perotto S."/>
        </authorList>
    </citation>
    <scope>NUCLEOTIDE SEQUENCE [LARGE SCALE GENOMIC DNA]</scope>
    <source>
        <strain evidence="9 10">F</strain>
    </source>
</reference>
<keyword evidence="4" id="KW-0256">Endoplasmic reticulum</keyword>
<evidence type="ECO:0000256" key="1">
    <source>
        <dbReference type="ARBA" id="ARBA00004173"/>
    </source>
</evidence>
<feature type="compositionally biased region" description="Basic and acidic residues" evidence="7">
    <location>
        <begin position="79"/>
        <end position="89"/>
    </location>
</feature>
<dbReference type="Gene3D" id="3.40.50.1820">
    <property type="entry name" value="alpha/beta hydrolase"/>
    <property type="match status" value="1"/>
</dbReference>
<sequence>MPEQQRRRERFALSARNFFIRGAAERVVQPSLTGANQHPPLIHSLPSEVEDGEGDEDDEDGDSEEDSEIEADDAVEAEPGSKTKKEYGVRQRYPKTVNNQESSGVDDIEIDIVSVHGLGGHATKTFSGKNKKNWLFDEGFLPTNLPKARIFTFGYNANNFKDTVSARVTDHANALLGGLLTYRQGCKDRPLIFIAHSLGGIVALMTRLPLYTPIVEATKGIVFLGTPHHGSNMATSLQIGQNMYSWAKLQKKAPTRLAVELQPFSDTIQDINVDFTGVAQNFQMRSFAETKMTRIPPPVGTQFIVPPASAYMGGYKNELPLSLYSTHSRMCKFESPEDDGYFLIAQQLVSLRDKAIEKRALRLTATEDLTRRFEGLTVPDETQTCRYFEVTQLENPRFHGFKDILRQIETHFSTTEGPSQKRVVLYGLPGAGKSELALKYASTHRNDYHGVFWISAQHAGQNQSMAILQAEIARIEAKNEFEFVRWCGRPDRKWLLIIDNLDGIEGFSSANFSQLVPQGGKGHIIITSRRVRAGIFGTMALKVEPLEEQIAAALLLDASYNRRKTVDDEEAAIRVVRLLGCLPLAVQHCASYLSSRELSVNEYPLLFDSFINNLTQSESDPTIESYHGIIYESKEVVASWQLSFDHVASTNPASANILDIMAFLDATEMDEHVFTRGVVRQQKWDPEGDLVNMPQEGFASESLQELSNSRDACAKMAKALEVLIDFSLVFRNRSGRSFRLHPLMHYWLKVQRRRKRTDSFQDAMALISHGFPQPEFHKFYGIIGSCLHPYLSNYLLHIKTLLGSVFHLEGLNQATLITTARLAIEAYDIFVGSVRDVQGEWLNESLLSKLFHLTEVPLSLWFLAVATLAWDIGKKLHPSKDIFLDLKDIRFAEKSWEEQFRLLERSNEPLQAIDCHAFWSTTHDEIMALLREDGTIPDSITATAVLSTAPSTIEAGTAAASATCTSSTEFRSRQPRISDFEFIRPVVSERVVGGRRISSSIMRLVCAIAKMRQEAYFTKATDDGAIYIETQDGSDMVYCAIKDYVRHRAGEHSSIESSCSDIERLYFAKACGLLARTFDRNSDHKVTFLERSAYLQSTAVFQWEQFCSQAIQELVVHHLNRDNVSDVAQIVSQVLAADTNAYNFVHQRLMVSFLADAYAKTQQRHAAIAVLRTTLTRFQSVPRSQRELWEFYNDPIMDVLEDLIYFHSFPNEEEEMTRLLTEYIAYFKETYEENRPGAIPIHTYGHYLGWGIGEGLPTGRFRVHLEFRTLEQELPDSFTIIVLNDEHAANLRNPGFQVCLL</sequence>
<evidence type="ECO:0000256" key="3">
    <source>
        <dbReference type="ARBA" id="ARBA00004370"/>
    </source>
</evidence>
<dbReference type="SUPFAM" id="SSF52540">
    <property type="entry name" value="P-loop containing nucleoside triphosphate hydrolases"/>
    <property type="match status" value="1"/>
</dbReference>
<keyword evidence="5" id="KW-0496">Mitochondrion</keyword>
<dbReference type="SMART" id="SM00382">
    <property type="entry name" value="AAA"/>
    <property type="match status" value="1"/>
</dbReference>
<evidence type="ECO:0000256" key="6">
    <source>
        <dbReference type="ARBA" id="ARBA00023136"/>
    </source>
</evidence>
<dbReference type="Proteomes" id="UP000235786">
    <property type="component" value="Unassembled WGS sequence"/>
</dbReference>
<keyword evidence="10" id="KW-1185">Reference proteome</keyword>
<dbReference type="OrthoDB" id="5427984at2759"/>
<evidence type="ECO:0000256" key="2">
    <source>
        <dbReference type="ARBA" id="ARBA00004240"/>
    </source>
</evidence>
<evidence type="ECO:0000313" key="10">
    <source>
        <dbReference type="Proteomes" id="UP000235786"/>
    </source>
</evidence>
<keyword evidence="6" id="KW-0472">Membrane</keyword>
<evidence type="ECO:0000256" key="5">
    <source>
        <dbReference type="ARBA" id="ARBA00023128"/>
    </source>
</evidence>
<dbReference type="EMBL" id="KZ613943">
    <property type="protein sequence ID" value="PMD42198.1"/>
    <property type="molecule type" value="Genomic_DNA"/>
</dbReference>
<dbReference type="InterPro" id="IPR029058">
    <property type="entry name" value="AB_hydrolase_fold"/>
</dbReference>
<dbReference type="PANTHER" id="PTHR48182:SF2">
    <property type="entry name" value="PROTEIN SERAC1"/>
    <property type="match status" value="1"/>
</dbReference>
<evidence type="ECO:0000256" key="4">
    <source>
        <dbReference type="ARBA" id="ARBA00022824"/>
    </source>
</evidence>
<evidence type="ECO:0000256" key="7">
    <source>
        <dbReference type="SAM" id="MobiDB-lite"/>
    </source>
</evidence>
<dbReference type="GO" id="GO:0005783">
    <property type="term" value="C:endoplasmic reticulum"/>
    <property type="evidence" value="ECO:0007669"/>
    <property type="project" value="UniProtKB-SubCell"/>
</dbReference>
<feature type="compositionally biased region" description="Acidic residues" evidence="7">
    <location>
        <begin position="48"/>
        <end position="76"/>
    </location>
</feature>
<name>A0A2J6RUJ8_HYAVF</name>
<proteinExistence type="predicted"/>
<protein>
    <recommendedName>
        <fullName evidence="8">AAA+ ATPase domain-containing protein</fullName>
    </recommendedName>
</protein>
<dbReference type="GO" id="GO:0016020">
    <property type="term" value="C:membrane"/>
    <property type="evidence" value="ECO:0007669"/>
    <property type="project" value="UniProtKB-SubCell"/>
</dbReference>
<gene>
    <name evidence="9" type="ORF">L207DRAFT_580868</name>
</gene>
<dbReference type="SUPFAM" id="SSF53474">
    <property type="entry name" value="alpha/beta-Hydrolases"/>
    <property type="match status" value="1"/>
</dbReference>
<dbReference type="GO" id="GO:0005739">
    <property type="term" value="C:mitochondrion"/>
    <property type="evidence" value="ECO:0007669"/>
    <property type="project" value="UniProtKB-SubCell"/>
</dbReference>
<dbReference type="InterPro" id="IPR003593">
    <property type="entry name" value="AAA+_ATPase"/>
</dbReference>
<comment type="subcellular location">
    <subcellularLocation>
        <location evidence="2">Endoplasmic reticulum</location>
    </subcellularLocation>
    <subcellularLocation>
        <location evidence="3">Membrane</location>
    </subcellularLocation>
    <subcellularLocation>
        <location evidence="1">Mitochondrion</location>
    </subcellularLocation>
</comment>
<accession>A0A2J6RUJ8</accession>
<dbReference type="Gene3D" id="3.40.50.300">
    <property type="entry name" value="P-loop containing nucleotide triphosphate hydrolases"/>
    <property type="match status" value="1"/>
</dbReference>
<dbReference type="InterPro" id="IPR052374">
    <property type="entry name" value="SERAC1"/>
</dbReference>
<evidence type="ECO:0000259" key="8">
    <source>
        <dbReference type="SMART" id="SM00382"/>
    </source>
</evidence>
<organism evidence="9 10">
    <name type="scientific">Hyaloscypha variabilis (strain UAMH 11265 / GT02V1 / F)</name>
    <name type="common">Meliniomyces variabilis</name>
    <dbReference type="NCBI Taxonomy" id="1149755"/>
    <lineage>
        <taxon>Eukaryota</taxon>
        <taxon>Fungi</taxon>
        <taxon>Dikarya</taxon>
        <taxon>Ascomycota</taxon>
        <taxon>Pezizomycotina</taxon>
        <taxon>Leotiomycetes</taxon>
        <taxon>Helotiales</taxon>
        <taxon>Hyaloscyphaceae</taxon>
        <taxon>Hyaloscypha</taxon>
        <taxon>Hyaloscypha variabilis</taxon>
    </lineage>
</organism>
<dbReference type="PANTHER" id="PTHR48182">
    <property type="entry name" value="PROTEIN SERAC1"/>
    <property type="match status" value="1"/>
</dbReference>
<dbReference type="InterPro" id="IPR027417">
    <property type="entry name" value="P-loop_NTPase"/>
</dbReference>
<feature type="region of interest" description="Disordered" evidence="7">
    <location>
        <begin position="30"/>
        <end position="101"/>
    </location>
</feature>